<dbReference type="GO" id="GO:0008049">
    <property type="term" value="P:male courtship behavior"/>
    <property type="evidence" value="ECO:0007669"/>
    <property type="project" value="TreeGrafter"/>
</dbReference>
<proteinExistence type="inferred from homology"/>
<accession>A0AA38I2J1</accession>
<keyword evidence="6 8" id="KW-0675">Receptor</keyword>
<dbReference type="PANTHER" id="PTHR21143">
    <property type="entry name" value="INVERTEBRATE GUSTATORY RECEPTOR"/>
    <property type="match status" value="1"/>
</dbReference>
<dbReference type="GO" id="GO:0050909">
    <property type="term" value="P:sensory perception of taste"/>
    <property type="evidence" value="ECO:0007669"/>
    <property type="project" value="InterPro"/>
</dbReference>
<evidence type="ECO:0000256" key="2">
    <source>
        <dbReference type="ARBA" id="ARBA00022475"/>
    </source>
</evidence>
<dbReference type="Proteomes" id="UP001168821">
    <property type="component" value="Unassembled WGS sequence"/>
</dbReference>
<protein>
    <recommendedName>
        <fullName evidence="8">Gustatory receptor</fullName>
    </recommendedName>
</protein>
<dbReference type="GO" id="GO:0043025">
    <property type="term" value="C:neuronal cell body"/>
    <property type="evidence" value="ECO:0007669"/>
    <property type="project" value="TreeGrafter"/>
</dbReference>
<organism evidence="9 10">
    <name type="scientific">Zophobas morio</name>
    <dbReference type="NCBI Taxonomy" id="2755281"/>
    <lineage>
        <taxon>Eukaryota</taxon>
        <taxon>Metazoa</taxon>
        <taxon>Ecdysozoa</taxon>
        <taxon>Arthropoda</taxon>
        <taxon>Hexapoda</taxon>
        <taxon>Insecta</taxon>
        <taxon>Pterygota</taxon>
        <taxon>Neoptera</taxon>
        <taxon>Endopterygota</taxon>
        <taxon>Coleoptera</taxon>
        <taxon>Polyphaga</taxon>
        <taxon>Cucujiformia</taxon>
        <taxon>Tenebrionidae</taxon>
        <taxon>Zophobas</taxon>
    </lineage>
</organism>
<keyword evidence="7 8" id="KW-0807">Transducer</keyword>
<dbReference type="PANTHER" id="PTHR21143:SF104">
    <property type="entry name" value="GUSTATORY RECEPTOR 8A-RELATED"/>
    <property type="match status" value="1"/>
</dbReference>
<feature type="transmembrane region" description="Helical" evidence="8">
    <location>
        <begin position="12"/>
        <end position="31"/>
    </location>
</feature>
<name>A0AA38I2J1_9CUCU</name>
<dbReference type="InterPro" id="IPR013604">
    <property type="entry name" value="7TM_chemorcpt"/>
</dbReference>
<evidence type="ECO:0000256" key="5">
    <source>
        <dbReference type="ARBA" id="ARBA00023136"/>
    </source>
</evidence>
<feature type="transmembrane region" description="Helical" evidence="8">
    <location>
        <begin position="43"/>
        <end position="62"/>
    </location>
</feature>
<evidence type="ECO:0000256" key="4">
    <source>
        <dbReference type="ARBA" id="ARBA00022989"/>
    </source>
</evidence>
<comment type="function">
    <text evidence="8">Gustatory receptor which mediates acceptance or avoidance behavior, depending on its substrates.</text>
</comment>
<dbReference type="GO" id="GO:0007635">
    <property type="term" value="P:chemosensory behavior"/>
    <property type="evidence" value="ECO:0007669"/>
    <property type="project" value="TreeGrafter"/>
</dbReference>
<dbReference type="GO" id="GO:0007165">
    <property type="term" value="P:signal transduction"/>
    <property type="evidence" value="ECO:0007669"/>
    <property type="project" value="UniProtKB-KW"/>
</dbReference>
<keyword evidence="5 8" id="KW-0472">Membrane</keyword>
<evidence type="ECO:0000256" key="7">
    <source>
        <dbReference type="ARBA" id="ARBA00023224"/>
    </source>
</evidence>
<sequence>MSFQLSVKDIHFLRPFFWYLDCFLITPWYDFRKKTLVKPNMRILYITILILSKITILVYSLLDETLGQVYAKLIYTQKIILGGIYTNTTLTLILTIFKTGIWDTNLWKEMFARFHFVDRKLKNQGKTETFLRNFYFKLFLKHVLSLMCGFYELYVWSIFMKIPLWKVFIFTGFMEVYYEFLLVSLVTALVQDFEARYKDLNEKIVITSKKGTAFPELLNLVQAYRILGETVEIFNQIFGHQLVLIIFHCGLQMVHCLNLVFVMGAVEIDEDTHLQFLMCNFYLLVWIGYIFLTIVLPISSTNREARKFIDLLYKMQEGYLEKSDTCDFLIRLVNYSKNFHKEFTAAEFFALNKTVIFSLMGNVATYLIITIQLNSGGQN</sequence>
<evidence type="ECO:0000256" key="3">
    <source>
        <dbReference type="ARBA" id="ARBA00022692"/>
    </source>
</evidence>
<feature type="transmembrane region" description="Helical" evidence="8">
    <location>
        <begin position="74"/>
        <end position="97"/>
    </location>
</feature>
<dbReference type="GO" id="GO:0005886">
    <property type="term" value="C:plasma membrane"/>
    <property type="evidence" value="ECO:0007669"/>
    <property type="project" value="UniProtKB-SubCell"/>
</dbReference>
<reference evidence="9" key="1">
    <citation type="journal article" date="2023" name="G3 (Bethesda)">
        <title>Whole genome assemblies of Zophobas morio and Tenebrio molitor.</title>
        <authorList>
            <person name="Kaur S."/>
            <person name="Stinson S.A."/>
            <person name="diCenzo G.C."/>
        </authorList>
    </citation>
    <scope>NUCLEOTIDE SEQUENCE</scope>
    <source>
        <strain evidence="9">QUZm001</strain>
    </source>
</reference>
<feature type="transmembrane region" description="Helical" evidence="8">
    <location>
        <begin position="274"/>
        <end position="298"/>
    </location>
</feature>
<gene>
    <name evidence="9" type="ORF">Zmor_019953</name>
</gene>
<feature type="transmembrane region" description="Helical" evidence="8">
    <location>
        <begin position="165"/>
        <end position="190"/>
    </location>
</feature>
<dbReference type="AlphaFoldDB" id="A0AA38I2J1"/>
<comment type="caution">
    <text evidence="9">The sequence shown here is derived from an EMBL/GenBank/DDBJ whole genome shotgun (WGS) entry which is preliminary data.</text>
</comment>
<comment type="similarity">
    <text evidence="8">Belongs to the insect chemoreceptor superfamily. Gustatory receptor (GR) family.</text>
</comment>
<dbReference type="EMBL" id="JALNTZ010000006">
    <property type="protein sequence ID" value="KAJ3648121.1"/>
    <property type="molecule type" value="Genomic_DNA"/>
</dbReference>
<evidence type="ECO:0000313" key="10">
    <source>
        <dbReference type="Proteomes" id="UP001168821"/>
    </source>
</evidence>
<keyword evidence="3 8" id="KW-0812">Transmembrane</keyword>
<evidence type="ECO:0000256" key="1">
    <source>
        <dbReference type="ARBA" id="ARBA00004651"/>
    </source>
</evidence>
<evidence type="ECO:0000313" key="9">
    <source>
        <dbReference type="EMBL" id="KAJ3648121.1"/>
    </source>
</evidence>
<keyword evidence="2 8" id="KW-1003">Cell membrane</keyword>
<comment type="subcellular location">
    <subcellularLocation>
        <location evidence="1 8">Cell membrane</location>
        <topology evidence="1 8">Multi-pass membrane protein</topology>
    </subcellularLocation>
</comment>
<keyword evidence="4 8" id="KW-1133">Transmembrane helix</keyword>
<keyword evidence="10" id="KW-1185">Reference proteome</keyword>
<evidence type="ECO:0000256" key="8">
    <source>
        <dbReference type="RuleBase" id="RU363108"/>
    </source>
</evidence>
<evidence type="ECO:0000256" key="6">
    <source>
        <dbReference type="ARBA" id="ARBA00023170"/>
    </source>
</evidence>
<dbReference type="Pfam" id="PF08395">
    <property type="entry name" value="7tm_7"/>
    <property type="match status" value="1"/>
</dbReference>
<feature type="transmembrane region" description="Helical" evidence="8">
    <location>
        <begin position="242"/>
        <end position="262"/>
    </location>
</feature>
<feature type="transmembrane region" description="Helical" evidence="8">
    <location>
        <begin position="138"/>
        <end position="159"/>
    </location>
</feature>
<dbReference type="GO" id="GO:0030424">
    <property type="term" value="C:axon"/>
    <property type="evidence" value="ECO:0007669"/>
    <property type="project" value="TreeGrafter"/>
</dbReference>
<dbReference type="GO" id="GO:0030425">
    <property type="term" value="C:dendrite"/>
    <property type="evidence" value="ECO:0007669"/>
    <property type="project" value="TreeGrafter"/>
</dbReference>